<evidence type="ECO:0000313" key="1">
    <source>
        <dbReference type="EMBL" id="KAJ4347017.1"/>
    </source>
</evidence>
<keyword evidence="2" id="KW-1185">Reference proteome</keyword>
<gene>
    <name evidence="1" type="ORF">N0V89_010951</name>
</gene>
<dbReference type="GeneID" id="80914481"/>
<protein>
    <submittedName>
        <fullName evidence="1">Uncharacterized protein</fullName>
    </submittedName>
</protein>
<dbReference type="EMBL" id="JAPEUX010000008">
    <property type="protein sequence ID" value="KAJ4347017.1"/>
    <property type="molecule type" value="Genomic_DNA"/>
</dbReference>
<proteinExistence type="predicted"/>
<dbReference type="Proteomes" id="UP001140513">
    <property type="component" value="Unassembled WGS sequence"/>
</dbReference>
<dbReference type="AlphaFoldDB" id="A0A9W9C7L9"/>
<accession>A0A9W9C7L9</accession>
<comment type="caution">
    <text evidence="1">The sequence shown here is derived from an EMBL/GenBank/DDBJ whole genome shotgun (WGS) entry which is preliminary data.</text>
</comment>
<evidence type="ECO:0000313" key="2">
    <source>
        <dbReference type="Proteomes" id="UP001140513"/>
    </source>
</evidence>
<organism evidence="1 2">
    <name type="scientific">Didymosphaeria variabile</name>
    <dbReference type="NCBI Taxonomy" id="1932322"/>
    <lineage>
        <taxon>Eukaryota</taxon>
        <taxon>Fungi</taxon>
        <taxon>Dikarya</taxon>
        <taxon>Ascomycota</taxon>
        <taxon>Pezizomycotina</taxon>
        <taxon>Dothideomycetes</taxon>
        <taxon>Pleosporomycetidae</taxon>
        <taxon>Pleosporales</taxon>
        <taxon>Massarineae</taxon>
        <taxon>Didymosphaeriaceae</taxon>
        <taxon>Didymosphaeria</taxon>
    </lineage>
</organism>
<name>A0A9W9C7L9_9PLEO</name>
<dbReference type="OrthoDB" id="3776715at2759"/>
<dbReference type="RefSeq" id="XP_056066817.1">
    <property type="nucleotide sequence ID" value="XM_056219690.1"/>
</dbReference>
<sequence length="243" mass="27206">MTILTAPANDLGANRAMQTDFGEDLKPGQEELTYAKSMEKTKGVGMKENVDQLESSPIDIPGLKAKRSMIPGAEDDSLLRNGCFGQPPKPPFQPFFNFDLDSRTRSPKFRHATVAGKPDLNSKLAATTILYNGHQHLPLTLKNIRRLSVLWKGSTPVADVGLFIRLIVNEDINSTHADHVLDALEFVGHYCEHLVFAGPIKVSEFKDVFYREELDIGTGDDWARMMEKFPNVQSISYEHHLKI</sequence>
<reference evidence="1" key="1">
    <citation type="submission" date="2022-10" db="EMBL/GenBank/DDBJ databases">
        <title>Tapping the CABI collections for fungal endophytes: first genome assemblies for Collariella, Neodidymelliopsis, Ascochyta clinopodiicola, Didymella pomorum, Didymosphaeria variabile, Neocosmospora piperis and Neocucurbitaria cava.</title>
        <authorList>
            <person name="Hill R."/>
        </authorList>
    </citation>
    <scope>NUCLEOTIDE SEQUENCE</scope>
    <source>
        <strain evidence="1">IMI 356815</strain>
    </source>
</reference>